<sequence>MSLPANNANAALARKLTPLLFPALVALLTFVTFAPSFQHEALAYDTPYLLEEKNISNGLSWEALRWAFSRESVGPLNLWTPLSLLSLQVEAQLWGSSASVHHRGNVIWHAATGGLLVFLLFQLTREQPESRSPLGATLLSLLVLSWSCHPARIESVAWIAQRKDVVCGFFCVLSLSFFCQGRSFGWLLLCWLAGLGALLAKPTAVALPLALFVLDWTRDSQKKPAWSTLGLAAARQTPLLVAAILLIILTLSFQSQQILASHQSSLLQRAMALPALFLWYFSTGLLPKGHTLFPEFHPSVLTPTLILIFLTLLLLRTFSLLKRQPLVLFGLAWSFLFFLPVSNLVPTGQYAVAVRYSYFIHLGLLFMVPPLLFLSTSCLQRKKHLLLGLSLLLLFFLTTTLFFATRSHLANWRDTKTLMRWEHKNNPSNAMAAVIFYTATRGEETSAAESHAMLSDAALNPRAQYLAHLHLALWNLDHEYTTGARNHLRQALAAPFIPDRRAHDLLHKLNSF</sequence>
<keyword evidence="3" id="KW-0472">Membrane</keyword>
<comment type="caution">
    <text evidence="4">The sequence shown here is derived from an EMBL/GenBank/DDBJ whole genome shotgun (WGS) entry which is preliminary data.</text>
</comment>
<evidence type="ECO:0000256" key="1">
    <source>
        <dbReference type="ARBA" id="ARBA00022737"/>
    </source>
</evidence>
<dbReference type="PANTHER" id="PTHR44227:SF3">
    <property type="entry name" value="PROTEIN O-MANNOSYL-TRANSFERASE TMTC4"/>
    <property type="match status" value="1"/>
</dbReference>
<keyword evidence="5" id="KW-1185">Reference proteome</keyword>
<dbReference type="InterPro" id="IPR052346">
    <property type="entry name" value="O-mannosyl-transferase_TMTC"/>
</dbReference>
<reference evidence="4" key="1">
    <citation type="submission" date="2021-01" db="EMBL/GenBank/DDBJ databases">
        <title>Modified the classification status of verrucomicrobia.</title>
        <authorList>
            <person name="Feng X."/>
        </authorList>
    </citation>
    <scope>NUCLEOTIDE SEQUENCE</scope>
    <source>
        <strain evidence="4">KCTC 12986</strain>
    </source>
</reference>
<dbReference type="RefSeq" id="WP_200391933.1">
    <property type="nucleotide sequence ID" value="NZ_JAENIO010000025.1"/>
</dbReference>
<keyword evidence="1" id="KW-0677">Repeat</keyword>
<feature type="transmembrane region" description="Helical" evidence="3">
    <location>
        <begin position="386"/>
        <end position="404"/>
    </location>
</feature>
<dbReference type="AlphaFoldDB" id="A0A934VHY8"/>
<feature type="transmembrane region" description="Helical" evidence="3">
    <location>
        <begin position="233"/>
        <end position="254"/>
    </location>
</feature>
<evidence type="ECO:0000256" key="2">
    <source>
        <dbReference type="ARBA" id="ARBA00022803"/>
    </source>
</evidence>
<evidence type="ECO:0000313" key="4">
    <source>
        <dbReference type="EMBL" id="MBK1834498.1"/>
    </source>
</evidence>
<keyword evidence="3" id="KW-1133">Transmembrane helix</keyword>
<name>A0A934VHY8_9BACT</name>
<gene>
    <name evidence="4" type="ORF">JIN78_10540</name>
</gene>
<feature type="transmembrane region" description="Helical" evidence="3">
    <location>
        <begin position="106"/>
        <end position="123"/>
    </location>
</feature>
<evidence type="ECO:0000313" key="5">
    <source>
        <dbReference type="Proteomes" id="UP000604083"/>
    </source>
</evidence>
<feature type="transmembrane region" description="Helical" evidence="3">
    <location>
        <begin position="326"/>
        <end position="344"/>
    </location>
</feature>
<evidence type="ECO:0000256" key="3">
    <source>
        <dbReference type="SAM" id="Phobius"/>
    </source>
</evidence>
<proteinExistence type="predicted"/>
<dbReference type="PANTHER" id="PTHR44227">
    <property type="match status" value="1"/>
</dbReference>
<keyword evidence="2" id="KW-0802">TPR repeat</keyword>
<protein>
    <recommendedName>
        <fullName evidence="6">Glycosyltransferase RgtA/B/C/D-like domain-containing protein</fullName>
    </recommendedName>
</protein>
<feature type="transmembrane region" description="Helical" evidence="3">
    <location>
        <begin position="266"/>
        <end position="284"/>
    </location>
</feature>
<accession>A0A934VHY8</accession>
<dbReference type="EMBL" id="JAENIO010000025">
    <property type="protein sequence ID" value="MBK1834498.1"/>
    <property type="molecule type" value="Genomic_DNA"/>
</dbReference>
<feature type="transmembrane region" description="Helical" evidence="3">
    <location>
        <begin position="186"/>
        <end position="213"/>
    </location>
</feature>
<feature type="transmembrane region" description="Helical" evidence="3">
    <location>
        <begin position="356"/>
        <end position="374"/>
    </location>
</feature>
<evidence type="ECO:0008006" key="6">
    <source>
        <dbReference type="Google" id="ProtNLM"/>
    </source>
</evidence>
<dbReference type="Proteomes" id="UP000604083">
    <property type="component" value="Unassembled WGS sequence"/>
</dbReference>
<feature type="transmembrane region" description="Helical" evidence="3">
    <location>
        <begin position="296"/>
        <end position="314"/>
    </location>
</feature>
<organism evidence="4 5">
    <name type="scientific">Roseibacillus ishigakijimensis</name>
    <dbReference type="NCBI Taxonomy" id="454146"/>
    <lineage>
        <taxon>Bacteria</taxon>
        <taxon>Pseudomonadati</taxon>
        <taxon>Verrucomicrobiota</taxon>
        <taxon>Verrucomicrobiia</taxon>
        <taxon>Verrucomicrobiales</taxon>
        <taxon>Verrucomicrobiaceae</taxon>
        <taxon>Roseibacillus</taxon>
    </lineage>
</organism>
<keyword evidence="3" id="KW-0812">Transmembrane</keyword>